<dbReference type="InterPro" id="IPR051798">
    <property type="entry name" value="Class-II_PLP-Dep_Aminotrans"/>
</dbReference>
<accession>A0A1G5QDD5</accession>
<dbReference type="InterPro" id="IPR004839">
    <property type="entry name" value="Aminotransferase_I/II_large"/>
</dbReference>
<evidence type="ECO:0000313" key="7">
    <source>
        <dbReference type="EMBL" id="SCZ59662.1"/>
    </source>
</evidence>
<dbReference type="OrthoDB" id="3224382at2"/>
<sequence length="397" mass="45398">MNFNFDVVFDRSVFSSTKWTYPQDPLYTDNKPTPLWVADMDFQCPPSVRKALLNIIDYGILGYTNCSLSTLNAITDWQKNRHDWTIEPDWIVQSPGVVTAIDIIINALSEPDDSIIIMTPVYGAFSRSIFANQRFAITVPLHNITGRYLLDFDELEKSITAKTKMLILCNPHNPIGKVWSIDELNIIGNICLKYKIIIVSDDIHQDLIFNNRSQYIPLAALHPYFSEICITCTSPSKTFNLAGLQTSNIIIKNNKLRERVKKEFLRYDMSRPNMIGLAACEAAYKTGQEWLEALLLYLKENYNLLNAMLNGVEGIRVTESDALFLSWIDFRQTNINLDNLNNTLIQQGKVWLDNGEKFGVEGYGFARLNFACPRKILESSIKNMLHICHFQNDDCVN</sequence>
<dbReference type="Proteomes" id="UP000183223">
    <property type="component" value="Unassembled WGS sequence"/>
</dbReference>
<dbReference type="AlphaFoldDB" id="A0A1G5QDD5"/>
<organism evidence="7 8">
    <name type="scientific">Photorhabdus luminescens</name>
    <name type="common">Xenorhabdus luminescens</name>
    <dbReference type="NCBI Taxonomy" id="29488"/>
    <lineage>
        <taxon>Bacteria</taxon>
        <taxon>Pseudomonadati</taxon>
        <taxon>Pseudomonadota</taxon>
        <taxon>Gammaproteobacteria</taxon>
        <taxon>Enterobacterales</taxon>
        <taxon>Morganellaceae</taxon>
        <taxon>Photorhabdus</taxon>
    </lineage>
</organism>
<dbReference type="InterPro" id="IPR015421">
    <property type="entry name" value="PyrdxlP-dep_Trfase_major"/>
</dbReference>
<protein>
    <recommendedName>
        <fullName evidence="2">cysteine-S-conjugate beta-lyase</fullName>
        <ecNumber evidence="2">4.4.1.13</ecNumber>
    </recommendedName>
</protein>
<dbReference type="Gene3D" id="3.40.640.10">
    <property type="entry name" value="Type I PLP-dependent aspartate aminotransferase-like (Major domain)"/>
    <property type="match status" value="1"/>
</dbReference>
<evidence type="ECO:0000256" key="4">
    <source>
        <dbReference type="ARBA" id="ARBA00023239"/>
    </source>
</evidence>
<dbReference type="GO" id="GO:0047804">
    <property type="term" value="F:cysteine-S-conjugate beta-lyase activity"/>
    <property type="evidence" value="ECO:0007669"/>
    <property type="project" value="UniProtKB-EC"/>
</dbReference>
<name>A0A1G5QDD5_PHOLU</name>
<evidence type="ECO:0000256" key="1">
    <source>
        <dbReference type="ARBA" id="ARBA00001933"/>
    </source>
</evidence>
<dbReference type="InterPro" id="IPR015424">
    <property type="entry name" value="PyrdxlP-dep_Trfase"/>
</dbReference>
<evidence type="ECO:0000256" key="2">
    <source>
        <dbReference type="ARBA" id="ARBA00012224"/>
    </source>
</evidence>
<dbReference type="GO" id="GO:0030170">
    <property type="term" value="F:pyridoxal phosphate binding"/>
    <property type="evidence" value="ECO:0007669"/>
    <property type="project" value="InterPro"/>
</dbReference>
<comment type="cofactor">
    <cofactor evidence="1">
        <name>pyridoxal 5'-phosphate</name>
        <dbReference type="ChEBI" id="CHEBI:597326"/>
    </cofactor>
</comment>
<keyword evidence="4 7" id="KW-0456">Lyase</keyword>
<feature type="domain" description="Aminotransferase class I/classII large" evidence="6">
    <location>
        <begin position="38"/>
        <end position="373"/>
    </location>
</feature>
<evidence type="ECO:0000259" key="6">
    <source>
        <dbReference type="Pfam" id="PF00155"/>
    </source>
</evidence>
<dbReference type="InterPro" id="IPR015422">
    <property type="entry name" value="PyrdxlP-dep_Trfase_small"/>
</dbReference>
<dbReference type="RefSeq" id="WP_049583886.1">
    <property type="nucleotide sequence ID" value="NZ_CAWQXX010000046.1"/>
</dbReference>
<dbReference type="NCBIfam" id="TIGR04350">
    <property type="entry name" value="C_S_lyase_PatB"/>
    <property type="match status" value="1"/>
</dbReference>
<dbReference type="GeneID" id="45656829"/>
<gene>
    <name evidence="7" type="ORF">SAMN02982990_01459</name>
</gene>
<reference evidence="8" key="1">
    <citation type="submission" date="2016-10" db="EMBL/GenBank/DDBJ databases">
        <authorList>
            <person name="Varghese N."/>
            <person name="Submissions S."/>
        </authorList>
    </citation>
    <scope>NUCLEOTIDE SEQUENCE [LARGE SCALE GENOMIC DNA]</scope>
    <source>
        <strain evidence="8">ATCC 29999</strain>
    </source>
</reference>
<dbReference type="PANTHER" id="PTHR43525:SF1">
    <property type="entry name" value="PROTEIN MALY"/>
    <property type="match status" value="1"/>
</dbReference>
<evidence type="ECO:0000256" key="3">
    <source>
        <dbReference type="ARBA" id="ARBA00022898"/>
    </source>
</evidence>
<dbReference type="CDD" id="cd00609">
    <property type="entry name" value="AAT_like"/>
    <property type="match status" value="1"/>
</dbReference>
<dbReference type="InterPro" id="IPR027619">
    <property type="entry name" value="C-S_lyase_PatB-like"/>
</dbReference>
<dbReference type="SUPFAM" id="SSF53383">
    <property type="entry name" value="PLP-dependent transferases"/>
    <property type="match status" value="1"/>
</dbReference>
<evidence type="ECO:0000313" key="8">
    <source>
        <dbReference type="Proteomes" id="UP000183223"/>
    </source>
</evidence>
<comment type="similarity">
    <text evidence="5">Belongs to the class-II pyridoxal-phosphate-dependent aminotransferase family. MalY/PatB cystathionine beta-lyase subfamily.</text>
</comment>
<dbReference type="EC" id="4.4.1.13" evidence="2"/>
<dbReference type="EMBL" id="FMWJ01000005">
    <property type="protein sequence ID" value="SCZ59662.1"/>
    <property type="molecule type" value="Genomic_DNA"/>
</dbReference>
<evidence type="ECO:0000256" key="5">
    <source>
        <dbReference type="ARBA" id="ARBA00037974"/>
    </source>
</evidence>
<keyword evidence="8" id="KW-1185">Reference proteome</keyword>
<keyword evidence="3" id="KW-0663">Pyridoxal phosphate</keyword>
<proteinExistence type="inferred from homology"/>
<dbReference type="Gene3D" id="3.90.1150.10">
    <property type="entry name" value="Aspartate Aminotransferase, domain 1"/>
    <property type="match status" value="1"/>
</dbReference>
<dbReference type="Pfam" id="PF00155">
    <property type="entry name" value="Aminotran_1_2"/>
    <property type="match status" value="1"/>
</dbReference>
<dbReference type="PANTHER" id="PTHR43525">
    <property type="entry name" value="PROTEIN MALY"/>
    <property type="match status" value="1"/>
</dbReference>